<proteinExistence type="predicted"/>
<dbReference type="Pfam" id="PF22725">
    <property type="entry name" value="GFO_IDH_MocA_C3"/>
    <property type="match status" value="1"/>
</dbReference>
<dbReference type="GO" id="GO:0000166">
    <property type="term" value="F:nucleotide binding"/>
    <property type="evidence" value="ECO:0007669"/>
    <property type="project" value="InterPro"/>
</dbReference>
<dbReference type="InterPro" id="IPR055170">
    <property type="entry name" value="GFO_IDH_MocA-like_dom"/>
</dbReference>
<dbReference type="PANTHER" id="PTHR43708">
    <property type="entry name" value="CONSERVED EXPRESSED OXIDOREDUCTASE (EUROFUNG)"/>
    <property type="match status" value="1"/>
</dbReference>
<dbReference type="RefSeq" id="WP_161701103.1">
    <property type="nucleotide sequence ID" value="NZ_JAAAMU010000011.1"/>
</dbReference>
<dbReference type="SUPFAM" id="SSF55347">
    <property type="entry name" value="Glyceraldehyde-3-phosphate dehydrogenase-like, C-terminal domain"/>
    <property type="match status" value="1"/>
</dbReference>
<dbReference type="Proteomes" id="UP000558113">
    <property type="component" value="Unassembled WGS sequence"/>
</dbReference>
<evidence type="ECO:0000259" key="1">
    <source>
        <dbReference type="Pfam" id="PF01408"/>
    </source>
</evidence>
<dbReference type="InterPro" id="IPR051317">
    <property type="entry name" value="Gfo/Idh/MocA_oxidoreduct"/>
</dbReference>
<evidence type="ECO:0000313" key="3">
    <source>
        <dbReference type="EMBL" id="NBC71282.1"/>
    </source>
</evidence>
<organism evidence="3 4">
    <name type="scientific">Paenibacillus sacheonensis</name>
    <dbReference type="NCBI Taxonomy" id="742054"/>
    <lineage>
        <taxon>Bacteria</taxon>
        <taxon>Bacillati</taxon>
        <taxon>Bacillota</taxon>
        <taxon>Bacilli</taxon>
        <taxon>Bacillales</taxon>
        <taxon>Paenibacillaceae</taxon>
        <taxon>Paenibacillus</taxon>
    </lineage>
</organism>
<feature type="domain" description="GFO/IDH/MocA-like oxidoreductase" evidence="2">
    <location>
        <begin position="133"/>
        <end position="243"/>
    </location>
</feature>
<dbReference type="EMBL" id="JAAAMU010000011">
    <property type="protein sequence ID" value="NBC71282.1"/>
    <property type="molecule type" value="Genomic_DNA"/>
</dbReference>
<keyword evidence="4" id="KW-1185">Reference proteome</keyword>
<accession>A0A7X5C018</accession>
<name>A0A7X5C018_9BACL</name>
<feature type="domain" description="Gfo/Idh/MocA-like oxidoreductase N-terminal" evidence="1">
    <location>
        <begin position="5"/>
        <end position="124"/>
    </location>
</feature>
<dbReference type="InterPro" id="IPR036291">
    <property type="entry name" value="NAD(P)-bd_dom_sf"/>
</dbReference>
<reference evidence="3 4" key="1">
    <citation type="submission" date="2020-01" db="EMBL/GenBank/DDBJ databases">
        <title>Paenibacillus soybeanensis sp. nov. isolated from the nodules of soybean (Glycine max(L.) Merr).</title>
        <authorList>
            <person name="Wang H."/>
        </authorList>
    </citation>
    <scope>NUCLEOTIDE SEQUENCE [LARGE SCALE GENOMIC DNA]</scope>
    <source>
        <strain evidence="3 4">DSM 23054</strain>
    </source>
</reference>
<dbReference type="InterPro" id="IPR000683">
    <property type="entry name" value="Gfo/Idh/MocA-like_OxRdtase_N"/>
</dbReference>
<evidence type="ECO:0000313" key="4">
    <source>
        <dbReference type="Proteomes" id="UP000558113"/>
    </source>
</evidence>
<dbReference type="Gene3D" id="3.30.360.10">
    <property type="entry name" value="Dihydrodipicolinate Reductase, domain 2"/>
    <property type="match status" value="1"/>
</dbReference>
<dbReference type="Gene3D" id="3.40.50.720">
    <property type="entry name" value="NAD(P)-binding Rossmann-like Domain"/>
    <property type="match status" value="1"/>
</dbReference>
<protein>
    <submittedName>
        <fullName evidence="3">Gfo/Idh/MocA family oxidoreductase</fullName>
    </submittedName>
</protein>
<dbReference type="OrthoDB" id="9815825at2"/>
<gene>
    <name evidence="3" type="ORF">GT003_19990</name>
</gene>
<dbReference type="AlphaFoldDB" id="A0A7X5C018"/>
<evidence type="ECO:0000259" key="2">
    <source>
        <dbReference type="Pfam" id="PF22725"/>
    </source>
</evidence>
<sequence>MKTWNVCLVGMGYWSDVHFRAWLSVPNVRIAAIVDRNPPKLAKKAALYGLSEDQLFTTLPAALEAAEIDIVDVITRPDSHLQMTETAARAGKHVLCQKPFAPTIAECERMVAICEEEGVRLMVAEGWRWQGHYLAMKRVLDSGVLGGVSYAKVSAKWFFSPRWDDPAKMTQPYFREMDRLLLYEMGPHYIDSYRSLFGDPEGVTAVVKRVSPHIKGDDLAILILHHPGMTGMIEASWAAREFRDGGYNQPDGENLMEYVVIEGSEATLRLTADGELFLLRTDGSVERVPREPEEFQQSHNRLHRHFVAGLESGAPFATSGEEYMKTMRIIEKAYQVGEKVERIG</sequence>
<dbReference type="PANTHER" id="PTHR43708:SF8">
    <property type="entry name" value="OXIDOREDUCTASE"/>
    <property type="match status" value="1"/>
</dbReference>
<dbReference type="SUPFAM" id="SSF51735">
    <property type="entry name" value="NAD(P)-binding Rossmann-fold domains"/>
    <property type="match status" value="1"/>
</dbReference>
<comment type="caution">
    <text evidence="3">The sequence shown here is derived from an EMBL/GenBank/DDBJ whole genome shotgun (WGS) entry which is preliminary data.</text>
</comment>
<dbReference type="Pfam" id="PF01408">
    <property type="entry name" value="GFO_IDH_MocA"/>
    <property type="match status" value="1"/>
</dbReference>